<evidence type="ECO:0000313" key="16">
    <source>
        <dbReference type="Proteomes" id="UP000054018"/>
    </source>
</evidence>
<keyword evidence="5 13" id="KW-0812">Transmembrane</keyword>
<keyword evidence="12 13" id="KW-0472">Membrane</keyword>
<evidence type="ECO:0000256" key="8">
    <source>
        <dbReference type="ARBA" id="ARBA00022842"/>
    </source>
</evidence>
<dbReference type="InterPro" id="IPR038772">
    <property type="entry name" value="Sph/SMPD2-like"/>
</dbReference>
<evidence type="ECO:0000256" key="2">
    <source>
        <dbReference type="ARBA" id="ARBA00004760"/>
    </source>
</evidence>
<comment type="pathway">
    <text evidence="3">Sphingolipid metabolism.</text>
</comment>
<dbReference type="Pfam" id="PF03372">
    <property type="entry name" value="Exo_endo_phos"/>
    <property type="match status" value="1"/>
</dbReference>
<feature type="transmembrane region" description="Helical" evidence="13">
    <location>
        <begin position="389"/>
        <end position="411"/>
    </location>
</feature>
<dbReference type="GO" id="GO:0046872">
    <property type="term" value="F:metal ion binding"/>
    <property type="evidence" value="ECO:0007669"/>
    <property type="project" value="UniProtKB-KW"/>
</dbReference>
<dbReference type="GO" id="GO:0016020">
    <property type="term" value="C:membrane"/>
    <property type="evidence" value="ECO:0007669"/>
    <property type="project" value="UniProtKB-SubCell"/>
</dbReference>
<dbReference type="AlphaFoldDB" id="A0A0D0A6T7"/>
<dbReference type="Gene3D" id="3.60.10.10">
    <property type="entry name" value="Endonuclease/exonuclease/phosphatase"/>
    <property type="match status" value="1"/>
</dbReference>
<keyword evidence="6" id="KW-0479">Metal-binding</keyword>
<evidence type="ECO:0000256" key="5">
    <source>
        <dbReference type="ARBA" id="ARBA00022692"/>
    </source>
</evidence>
<accession>A0A0D0A6T7</accession>
<feature type="transmembrane region" description="Helical" evidence="13">
    <location>
        <begin position="361"/>
        <end position="383"/>
    </location>
</feature>
<evidence type="ECO:0000256" key="6">
    <source>
        <dbReference type="ARBA" id="ARBA00022723"/>
    </source>
</evidence>
<reference evidence="15 16" key="1">
    <citation type="submission" date="2014-04" db="EMBL/GenBank/DDBJ databases">
        <authorList>
            <consortium name="DOE Joint Genome Institute"/>
            <person name="Kuo A."/>
            <person name="Kohler A."/>
            <person name="Costa M.D."/>
            <person name="Nagy L.G."/>
            <person name="Floudas D."/>
            <person name="Copeland A."/>
            <person name="Barry K.W."/>
            <person name="Cichocki N."/>
            <person name="Veneault-Fourrey C."/>
            <person name="LaButti K."/>
            <person name="Lindquist E.A."/>
            <person name="Lipzen A."/>
            <person name="Lundell T."/>
            <person name="Morin E."/>
            <person name="Murat C."/>
            <person name="Sun H."/>
            <person name="Tunlid A."/>
            <person name="Henrissat B."/>
            <person name="Grigoriev I.V."/>
            <person name="Hibbett D.S."/>
            <person name="Martin F."/>
            <person name="Nordberg H.P."/>
            <person name="Cantor M.N."/>
            <person name="Hua S.X."/>
        </authorList>
    </citation>
    <scope>NUCLEOTIDE SEQUENCE [LARGE SCALE GENOMIC DNA]</scope>
    <source>
        <strain evidence="15 16">441</strain>
    </source>
</reference>
<dbReference type="PANTHER" id="PTHR16320">
    <property type="entry name" value="SPHINGOMYELINASE FAMILY MEMBER"/>
    <property type="match status" value="1"/>
</dbReference>
<dbReference type="InterPro" id="IPR005135">
    <property type="entry name" value="Endo/exonuclease/phosphatase"/>
</dbReference>
<evidence type="ECO:0000313" key="15">
    <source>
        <dbReference type="EMBL" id="KIK30147.1"/>
    </source>
</evidence>
<keyword evidence="10 13" id="KW-1133">Transmembrane helix</keyword>
<evidence type="ECO:0000256" key="7">
    <source>
        <dbReference type="ARBA" id="ARBA00022801"/>
    </source>
</evidence>
<evidence type="ECO:0000256" key="3">
    <source>
        <dbReference type="ARBA" id="ARBA00004991"/>
    </source>
</evidence>
<gene>
    <name evidence="15" type="ORF">PISMIDRAFT_6273</name>
</gene>
<evidence type="ECO:0000256" key="4">
    <source>
        <dbReference type="ARBA" id="ARBA00006335"/>
    </source>
</evidence>
<comment type="similarity">
    <text evidence="4">Belongs to the neutral sphingomyelinase family.</text>
</comment>
<keyword evidence="7" id="KW-0378">Hydrolase</keyword>
<reference evidence="16" key="2">
    <citation type="submission" date="2015-01" db="EMBL/GenBank/DDBJ databases">
        <title>Evolutionary Origins and Diversification of the Mycorrhizal Mutualists.</title>
        <authorList>
            <consortium name="DOE Joint Genome Institute"/>
            <consortium name="Mycorrhizal Genomics Consortium"/>
            <person name="Kohler A."/>
            <person name="Kuo A."/>
            <person name="Nagy L.G."/>
            <person name="Floudas D."/>
            <person name="Copeland A."/>
            <person name="Barry K.W."/>
            <person name="Cichocki N."/>
            <person name="Veneault-Fourrey C."/>
            <person name="LaButti K."/>
            <person name="Lindquist E.A."/>
            <person name="Lipzen A."/>
            <person name="Lundell T."/>
            <person name="Morin E."/>
            <person name="Murat C."/>
            <person name="Riley R."/>
            <person name="Ohm R."/>
            <person name="Sun H."/>
            <person name="Tunlid A."/>
            <person name="Henrissat B."/>
            <person name="Grigoriev I.V."/>
            <person name="Hibbett D.S."/>
            <person name="Martin F."/>
        </authorList>
    </citation>
    <scope>NUCLEOTIDE SEQUENCE [LARGE SCALE GENOMIC DNA]</scope>
    <source>
        <strain evidence="16">441</strain>
    </source>
</reference>
<dbReference type="PANTHER" id="PTHR16320:SF24">
    <property type="entry name" value="PHOSPHODIESTERASE, PUTATIVE-RELATED"/>
    <property type="match status" value="1"/>
</dbReference>
<sequence>MDVIRVATLNCWGLKHVSKNRHERIAAIADAFSNSDHDIVALQELWVEGDYNTIQGAVSHRLPYSKRFLSGALGAGLAIFTKWPIISTSVTPYSLNGEPIDVAGGDWFVGKAVGSVTIMHPILGRVQVFDTHLYAKGGESGPEYKRAHRLVNAWEFAKVIRQAAALGNYVIAMGDFNSIPNSLPMHVILGHAGLFDAWTVCNNHVSPPSEVISPVDGVVKYGITADSPLNSYRGPNPSLDPLVRQCHGKRLDYILFRQPSHPSDNTCIPKLECQDSKVIFTTLIPGNDCSFSDHFGVEATFVIGMPEAVNGPAPETTNVLKSTASIWARETSEMSTTTVSAVLGALQVAYRVSLGRSRRELVTFALCILALLVLMVGSVGLAVSWANPILVLLTIAITWLATTMLYEGFLFGNWERRALRSTLEELELHKQVLAGKYPQEGFGVQTHQ</sequence>
<evidence type="ECO:0000256" key="10">
    <source>
        <dbReference type="ARBA" id="ARBA00022989"/>
    </source>
</evidence>
<proteinExistence type="inferred from homology"/>
<dbReference type="Proteomes" id="UP000054018">
    <property type="component" value="Unassembled WGS sequence"/>
</dbReference>
<keyword evidence="16" id="KW-1185">Reference proteome</keyword>
<keyword evidence="8" id="KW-0460">Magnesium</keyword>
<evidence type="ECO:0000256" key="13">
    <source>
        <dbReference type="SAM" id="Phobius"/>
    </source>
</evidence>
<evidence type="ECO:0000259" key="14">
    <source>
        <dbReference type="Pfam" id="PF03372"/>
    </source>
</evidence>
<keyword evidence="11" id="KW-0443">Lipid metabolism</keyword>
<evidence type="ECO:0000256" key="12">
    <source>
        <dbReference type="ARBA" id="ARBA00023136"/>
    </source>
</evidence>
<evidence type="ECO:0000256" key="1">
    <source>
        <dbReference type="ARBA" id="ARBA00004141"/>
    </source>
</evidence>
<dbReference type="EMBL" id="KN833687">
    <property type="protein sequence ID" value="KIK30147.1"/>
    <property type="molecule type" value="Genomic_DNA"/>
</dbReference>
<comment type="pathway">
    <text evidence="2">Lipid metabolism; sphingolipid metabolism.</text>
</comment>
<dbReference type="OrthoDB" id="387657at2759"/>
<dbReference type="HOGENOM" id="CLU_034001_2_0_1"/>
<dbReference type="SUPFAM" id="SSF56219">
    <property type="entry name" value="DNase I-like"/>
    <property type="match status" value="1"/>
</dbReference>
<protein>
    <recommendedName>
        <fullName evidence="14">Endonuclease/exonuclease/phosphatase domain-containing protein</fullName>
    </recommendedName>
</protein>
<comment type="subcellular location">
    <subcellularLocation>
        <location evidence="1">Membrane</location>
        <topology evidence="1">Multi-pass membrane protein</topology>
    </subcellularLocation>
</comment>
<dbReference type="GO" id="GO:0006665">
    <property type="term" value="P:sphingolipid metabolic process"/>
    <property type="evidence" value="ECO:0007669"/>
    <property type="project" value="UniProtKB-KW"/>
</dbReference>
<evidence type="ECO:0000256" key="9">
    <source>
        <dbReference type="ARBA" id="ARBA00022919"/>
    </source>
</evidence>
<dbReference type="InterPro" id="IPR036691">
    <property type="entry name" value="Endo/exonu/phosph_ase_sf"/>
</dbReference>
<keyword evidence="9" id="KW-0746">Sphingolipid metabolism</keyword>
<evidence type="ECO:0000256" key="11">
    <source>
        <dbReference type="ARBA" id="ARBA00023098"/>
    </source>
</evidence>
<dbReference type="GO" id="GO:0004767">
    <property type="term" value="F:sphingomyelin phosphodiesterase activity"/>
    <property type="evidence" value="ECO:0007669"/>
    <property type="project" value="InterPro"/>
</dbReference>
<name>A0A0D0A6T7_9AGAM</name>
<organism evidence="15 16">
    <name type="scientific">Pisolithus microcarpus 441</name>
    <dbReference type="NCBI Taxonomy" id="765257"/>
    <lineage>
        <taxon>Eukaryota</taxon>
        <taxon>Fungi</taxon>
        <taxon>Dikarya</taxon>
        <taxon>Basidiomycota</taxon>
        <taxon>Agaricomycotina</taxon>
        <taxon>Agaricomycetes</taxon>
        <taxon>Agaricomycetidae</taxon>
        <taxon>Boletales</taxon>
        <taxon>Sclerodermatineae</taxon>
        <taxon>Pisolithaceae</taxon>
        <taxon>Pisolithus</taxon>
    </lineage>
</organism>
<feature type="domain" description="Endonuclease/exonuclease/phosphatase" evidence="14">
    <location>
        <begin position="7"/>
        <end position="294"/>
    </location>
</feature>
<dbReference type="STRING" id="765257.A0A0D0A6T7"/>